<evidence type="ECO:0000313" key="2">
    <source>
        <dbReference type="EMBL" id="MDT0446483.1"/>
    </source>
</evidence>
<sequence length="131" mass="14241">MASNSDDLKKEIFAHVEHYIREFNSGDAAAVDRLYTDDAVSVWEPGKAATGAERRAGQAAYLAQKPVMKAEVIESYVTSDTALLAVDWTIDIPGAPGGPQRQQGTGVDVLRRGKDGKWRFAIDNPYGTDLT</sequence>
<proteinExistence type="predicted"/>
<dbReference type="EMBL" id="JAVREV010000020">
    <property type="protein sequence ID" value="MDT0446483.1"/>
    <property type="molecule type" value="Genomic_DNA"/>
</dbReference>
<dbReference type="Proteomes" id="UP001183615">
    <property type="component" value="Unassembled WGS sequence"/>
</dbReference>
<dbReference type="RefSeq" id="WP_311620641.1">
    <property type="nucleotide sequence ID" value="NZ_JAVREV010000020.1"/>
</dbReference>
<evidence type="ECO:0000313" key="3">
    <source>
        <dbReference type="Proteomes" id="UP001183615"/>
    </source>
</evidence>
<dbReference type="CDD" id="cd00531">
    <property type="entry name" value="NTF2_like"/>
    <property type="match status" value="1"/>
</dbReference>
<name>A0ABU2SBX4_9ACTN</name>
<evidence type="ECO:0000259" key="1">
    <source>
        <dbReference type="Pfam" id="PF12680"/>
    </source>
</evidence>
<organism evidence="2 3">
    <name type="scientific">Streptomyces johnsoniae</name>
    <dbReference type="NCBI Taxonomy" id="3075532"/>
    <lineage>
        <taxon>Bacteria</taxon>
        <taxon>Bacillati</taxon>
        <taxon>Actinomycetota</taxon>
        <taxon>Actinomycetes</taxon>
        <taxon>Kitasatosporales</taxon>
        <taxon>Streptomycetaceae</taxon>
        <taxon>Streptomyces</taxon>
    </lineage>
</organism>
<accession>A0ABU2SBX4</accession>
<gene>
    <name evidence="2" type="ORF">RM779_28380</name>
</gene>
<keyword evidence="3" id="KW-1185">Reference proteome</keyword>
<dbReference type="Gene3D" id="3.10.450.50">
    <property type="match status" value="1"/>
</dbReference>
<comment type="caution">
    <text evidence="2">The sequence shown here is derived from an EMBL/GenBank/DDBJ whole genome shotgun (WGS) entry which is preliminary data.</text>
</comment>
<dbReference type="Pfam" id="PF12680">
    <property type="entry name" value="SnoaL_2"/>
    <property type="match status" value="1"/>
</dbReference>
<dbReference type="InterPro" id="IPR032710">
    <property type="entry name" value="NTF2-like_dom_sf"/>
</dbReference>
<dbReference type="InterPro" id="IPR037401">
    <property type="entry name" value="SnoaL-like"/>
</dbReference>
<dbReference type="SUPFAM" id="SSF54427">
    <property type="entry name" value="NTF2-like"/>
    <property type="match status" value="1"/>
</dbReference>
<protein>
    <submittedName>
        <fullName evidence="2">Nuclear transport factor 2 family protein</fullName>
    </submittedName>
</protein>
<reference evidence="3" key="1">
    <citation type="submission" date="2023-07" db="EMBL/GenBank/DDBJ databases">
        <title>30 novel species of actinomycetes from the DSMZ collection.</title>
        <authorList>
            <person name="Nouioui I."/>
        </authorList>
    </citation>
    <scope>NUCLEOTIDE SEQUENCE [LARGE SCALE GENOMIC DNA]</scope>
    <source>
        <strain evidence="3">DSM 41886</strain>
    </source>
</reference>
<feature type="domain" description="SnoaL-like" evidence="1">
    <location>
        <begin position="16"/>
        <end position="119"/>
    </location>
</feature>